<dbReference type="PANTHER" id="PTHR30023">
    <property type="entry name" value="D-ALANYL-D-ALANINE CARBOXYPEPTIDASE"/>
    <property type="match status" value="1"/>
</dbReference>
<dbReference type="GO" id="GO:0009002">
    <property type="term" value="F:serine-type D-Ala-D-Ala carboxypeptidase activity"/>
    <property type="evidence" value="ECO:0007669"/>
    <property type="project" value="UniProtKB-EC"/>
</dbReference>
<dbReference type="NCBIfam" id="TIGR00666">
    <property type="entry name" value="PBP4"/>
    <property type="match status" value="1"/>
</dbReference>
<sequence length="465" mass="47844">MRRTLIAVICLAALLIGYGTADAYDRVPGVLTIDEEATQQVRKAPATTPVLPAASTEAPVPTTAGLTAALEEDAEATALGKRVGVVVRDALTGEILYAHDSDAPITPASTAKLLTAAAVAETADLTRVMTTQVVAGDQPGELVLVAAGDTMLARGDGDPKSVEGRAGLADLARQVAASVEAKGEADYSLRLDMTYAHGERYPPTWDMADVAAGYTQGVTMIGLAGQRPKPFDAAPKFPEREVLKALAKELKAVGIDVETDTSTKQWQTPAPEDAEVLGAVDSAPIGDVLALALDESDNALTENVARQVAAAHGAGTSTAEVSDWVRQTLTSAGVDLTGVTLKDNSGLSSGQKVPARVISDVMQLGITGSAQELTSMLAELPVAGLTGTLHDRFDTDDSRSAAGLARAKTGTLTGTSALAGTTTTADGRLLTFVLLADRVPSTTGTLGARAVLDRMVADLTDCGCR</sequence>
<evidence type="ECO:0000256" key="1">
    <source>
        <dbReference type="ARBA" id="ARBA00006096"/>
    </source>
</evidence>
<dbReference type="InterPro" id="IPR012338">
    <property type="entry name" value="Beta-lactam/transpept-like"/>
</dbReference>
<organism evidence="4 5">
    <name type="scientific">Janibacter alittae</name>
    <dbReference type="NCBI Taxonomy" id="3115209"/>
    <lineage>
        <taxon>Bacteria</taxon>
        <taxon>Bacillati</taxon>
        <taxon>Actinomycetota</taxon>
        <taxon>Actinomycetes</taxon>
        <taxon>Micrococcales</taxon>
        <taxon>Intrasporangiaceae</taxon>
        <taxon>Janibacter</taxon>
    </lineage>
</organism>
<evidence type="ECO:0000256" key="3">
    <source>
        <dbReference type="SAM" id="SignalP"/>
    </source>
</evidence>
<keyword evidence="5" id="KW-1185">Reference proteome</keyword>
<keyword evidence="4" id="KW-0645">Protease</keyword>
<keyword evidence="3" id="KW-0732">Signal</keyword>
<comment type="similarity">
    <text evidence="1">Belongs to the peptidase S13 family.</text>
</comment>
<dbReference type="SUPFAM" id="SSF56601">
    <property type="entry name" value="beta-lactamase/transpeptidase-like"/>
    <property type="match status" value="1"/>
</dbReference>
<evidence type="ECO:0000256" key="2">
    <source>
        <dbReference type="ARBA" id="ARBA00022801"/>
    </source>
</evidence>
<name>A0ABZ2MFR1_9MICO</name>
<accession>A0ABZ2MFR1</accession>
<evidence type="ECO:0000313" key="4">
    <source>
        <dbReference type="EMBL" id="WXB75828.1"/>
    </source>
</evidence>
<feature type="chain" id="PRO_5045977884" evidence="3">
    <location>
        <begin position="24"/>
        <end position="465"/>
    </location>
</feature>
<proteinExistence type="inferred from homology"/>
<dbReference type="InterPro" id="IPR000667">
    <property type="entry name" value="Peptidase_S13"/>
</dbReference>
<feature type="signal peptide" evidence="3">
    <location>
        <begin position="1"/>
        <end position="23"/>
    </location>
</feature>
<dbReference type="Pfam" id="PF02113">
    <property type="entry name" value="Peptidase_S13"/>
    <property type="match status" value="2"/>
</dbReference>
<keyword evidence="4" id="KW-0121">Carboxypeptidase</keyword>
<dbReference type="RefSeq" id="WP_338748599.1">
    <property type="nucleotide sequence ID" value="NZ_CP144913.1"/>
</dbReference>
<dbReference type="EMBL" id="CP144913">
    <property type="protein sequence ID" value="WXB75828.1"/>
    <property type="molecule type" value="Genomic_DNA"/>
</dbReference>
<dbReference type="EC" id="3.4.16.4" evidence="4"/>
<dbReference type="PANTHER" id="PTHR30023:SF0">
    <property type="entry name" value="PENICILLIN-SENSITIVE CARBOXYPEPTIDASE A"/>
    <property type="match status" value="1"/>
</dbReference>
<dbReference type="Gene3D" id="3.40.710.10">
    <property type="entry name" value="DD-peptidase/beta-lactamase superfamily"/>
    <property type="match status" value="2"/>
</dbReference>
<dbReference type="PRINTS" id="PR00922">
    <property type="entry name" value="DADACBPTASE3"/>
</dbReference>
<dbReference type="Proteomes" id="UP001382727">
    <property type="component" value="Chromosome"/>
</dbReference>
<evidence type="ECO:0000313" key="5">
    <source>
        <dbReference type="Proteomes" id="UP001382727"/>
    </source>
</evidence>
<protein>
    <submittedName>
        <fullName evidence="4">D-alanyl-D-alanine carboxypeptidase/D-alanyl-D-alanine-endopeptidase</fullName>
        <ecNumber evidence="4">3.4.16.4</ecNumber>
    </submittedName>
</protein>
<keyword evidence="2 4" id="KW-0378">Hydrolase</keyword>
<reference evidence="4 5" key="1">
    <citation type="submission" date="2024-02" db="EMBL/GenBank/DDBJ databases">
        <title>Janibacter sp. nov., isolated from gut of marine sandworm.</title>
        <authorList>
            <person name="Kim B."/>
            <person name="Jun M.O."/>
            <person name="Shin N.-R."/>
        </authorList>
    </citation>
    <scope>NUCLEOTIDE SEQUENCE [LARGE SCALE GENOMIC DNA]</scope>
    <source>
        <strain evidence="4 5">A1S7</strain>
    </source>
</reference>
<gene>
    <name evidence="4" type="primary">dacB</name>
    <name evidence="4" type="ORF">V1351_12845</name>
</gene>